<dbReference type="GO" id="GO:0016779">
    <property type="term" value="F:nucleotidyltransferase activity"/>
    <property type="evidence" value="ECO:0007669"/>
    <property type="project" value="UniProtKB-KW"/>
</dbReference>
<evidence type="ECO:0000256" key="5">
    <source>
        <dbReference type="ARBA" id="ARBA00022842"/>
    </source>
</evidence>
<dbReference type="PANTHER" id="PTHR30621">
    <property type="entry name" value="GLUTAMINE SYNTHETASE ADENYLYLTRANSFERASE"/>
    <property type="match status" value="1"/>
</dbReference>
<reference evidence="9 10" key="1">
    <citation type="submission" date="2020-03" db="EMBL/GenBank/DDBJ databases">
        <title>Bacterial isolates of synthetic phycosphere.</title>
        <authorList>
            <person name="Fu H."/>
            <person name="Moran M.A."/>
        </authorList>
    </citation>
    <scope>NUCLEOTIDE SEQUENCE [LARGE SCALE GENOMIC DNA]</scope>
    <source>
        <strain evidence="9 10">HF1</strain>
    </source>
</reference>
<keyword evidence="6" id="KW-0511">Multifunctional enzyme</keyword>
<gene>
    <name evidence="9" type="ORF">HCZ30_11745</name>
</gene>
<evidence type="ECO:0000313" key="9">
    <source>
        <dbReference type="EMBL" id="NIY73102.1"/>
    </source>
</evidence>
<dbReference type="Gene3D" id="3.30.460.10">
    <property type="entry name" value="Beta Polymerase, domain 2"/>
    <property type="match status" value="2"/>
</dbReference>
<evidence type="ECO:0000259" key="7">
    <source>
        <dbReference type="Pfam" id="PF03710"/>
    </source>
</evidence>
<dbReference type="Pfam" id="PF08335">
    <property type="entry name" value="GlnD_UR_UTase"/>
    <property type="match status" value="1"/>
</dbReference>
<protein>
    <submittedName>
        <fullName evidence="9">Glutamine-synthetase adenylyltransferase</fullName>
    </submittedName>
</protein>
<evidence type="ECO:0000256" key="2">
    <source>
        <dbReference type="ARBA" id="ARBA00022695"/>
    </source>
</evidence>
<keyword evidence="4" id="KW-0067">ATP-binding</keyword>
<feature type="domain" description="PII-uridylyltransferase/Glutamine-synthetase adenylyltransferase" evidence="8">
    <location>
        <begin position="296"/>
        <end position="437"/>
    </location>
</feature>
<evidence type="ECO:0000256" key="3">
    <source>
        <dbReference type="ARBA" id="ARBA00022741"/>
    </source>
</evidence>
<evidence type="ECO:0000313" key="10">
    <source>
        <dbReference type="Proteomes" id="UP000709466"/>
    </source>
</evidence>
<dbReference type="Gene3D" id="1.20.120.330">
    <property type="entry name" value="Nucleotidyltransferases domain 2"/>
    <property type="match status" value="2"/>
</dbReference>
<organism evidence="9 10">
    <name type="scientific">Marivivens donghaensis</name>
    <dbReference type="NCBI Taxonomy" id="1699413"/>
    <lineage>
        <taxon>Bacteria</taxon>
        <taxon>Pseudomonadati</taxon>
        <taxon>Pseudomonadota</taxon>
        <taxon>Alphaproteobacteria</taxon>
        <taxon>Rhodobacterales</taxon>
        <taxon>Paracoccaceae</taxon>
        <taxon>Marivivens group</taxon>
        <taxon>Marivivens</taxon>
    </lineage>
</organism>
<dbReference type="Proteomes" id="UP000709466">
    <property type="component" value="Unassembled WGS sequence"/>
</dbReference>
<evidence type="ECO:0000259" key="8">
    <source>
        <dbReference type="Pfam" id="PF08335"/>
    </source>
</evidence>
<dbReference type="Pfam" id="PF03710">
    <property type="entry name" value="GlnE"/>
    <property type="match status" value="2"/>
</dbReference>
<dbReference type="InterPro" id="IPR013546">
    <property type="entry name" value="PII_UdlTrfase/GS_AdlTrfase"/>
</dbReference>
<dbReference type="EMBL" id="JAATOP010000007">
    <property type="protein sequence ID" value="NIY73102.1"/>
    <property type="molecule type" value="Genomic_DNA"/>
</dbReference>
<dbReference type="RefSeq" id="WP_167638483.1">
    <property type="nucleotide sequence ID" value="NZ_JAATOP010000007.1"/>
</dbReference>
<evidence type="ECO:0000256" key="4">
    <source>
        <dbReference type="ARBA" id="ARBA00022840"/>
    </source>
</evidence>
<dbReference type="CDD" id="cd05401">
    <property type="entry name" value="NT_GlnE_GlnD_like"/>
    <property type="match status" value="2"/>
</dbReference>
<feature type="domain" description="Glutamate-ammonia ligase adenylyltransferase repeated" evidence="7">
    <location>
        <begin position="523"/>
        <end position="764"/>
    </location>
</feature>
<dbReference type="SUPFAM" id="SSF81593">
    <property type="entry name" value="Nucleotidyltransferase substrate binding subunit/domain"/>
    <property type="match status" value="2"/>
</dbReference>
<keyword evidence="3" id="KW-0547">Nucleotide-binding</keyword>
<evidence type="ECO:0000256" key="6">
    <source>
        <dbReference type="ARBA" id="ARBA00023268"/>
    </source>
</evidence>
<keyword evidence="2 9" id="KW-0548">Nucleotidyltransferase</keyword>
<feature type="domain" description="Glutamate-ammonia ligase adenylyltransferase repeated" evidence="7">
    <location>
        <begin position="37"/>
        <end position="275"/>
    </location>
</feature>
<sequence>MTFDSRITRLPRAYEPDRAADTLAVLPEVTGVMRDLLYGVAGSSPYLSGLMQKEAEWFIAALDDPEASVAEVLELVRTLEVDQLRSGLRQAKRRIALMTGVADVGGVWGLETVTGTLSDFADVAVDTALKRLVGAEIARGKIPGMTDDDAATAGGLFALAMGKGGAGELNYSSDIDLIVLFDNDRLDEDNYDDARASFIRATRKMTTLLSEQTAEGYVFRTDLRLRPDASVTPVCLSIAAAEHYYESVGRTWERAAYIKARSAAGDVKAGEAFLETLRPFVWRKHLDFAAIQDAHDMRLRIRDHKGLHGALNLDGHNIKLGRGGIREIEFFTQTRQLIAGGRDPSLRTRETRRGLDRLAAAGWVEADDAVKLYDHYSFHREVEHRLQMINDQQTHTLPNSAEGWERLAAFMGRDVPELRAELEQRSHEVHALTEGFFAPDEPAPAADTFGKDIEAAWLGYPAFRSERAVELFKRVRPEIFDRLKQSAKPEEALLQFDGFLKGLPAGVQLFSLFEANPQLTRLIVDICATAPALAQYLSRNASVFDMVIGGSFFDPWPSLDDLRQSLDRSMAEAEDYESKLNMARRWMKEWHFRVGVHHLQGLVSAQESGEQYSDLAEAVISGLWPIVVEEFSRKHGTPPGRGAVVLGMGSLGARRLNAGSDLDLIMIYDADGVDNSDGRRPLATRPYYARLTQALLTAVTAPMGEGKLYEVDMRLRPSGRQGPVATSLNSFDMYQRDEAWTWEHLALTRARPIAGAEDLAEEVEALRQQILAEKSNGETVLTDVADMRRRIAEAKAPQGAWDAKIGAGRLQDVELCAQTAALRAGSAARNVPEQIAAGVASGWFNAADEAALCNAANLFWQLQAAARLLTGGKLDPDELGEGGRRFILRETGFADTEALRIAMDETANAADQVISRLLE</sequence>
<keyword evidence="5" id="KW-0460">Magnesium</keyword>
<name>A0ABX0VYC3_9RHOB</name>
<dbReference type="InterPro" id="IPR043519">
    <property type="entry name" value="NT_sf"/>
</dbReference>
<dbReference type="InterPro" id="IPR023057">
    <property type="entry name" value="GlnE"/>
</dbReference>
<proteinExistence type="predicted"/>
<comment type="caution">
    <text evidence="9">The sequence shown here is derived from an EMBL/GenBank/DDBJ whole genome shotgun (WGS) entry which is preliminary data.</text>
</comment>
<dbReference type="SUPFAM" id="SSF81301">
    <property type="entry name" value="Nucleotidyltransferase"/>
    <property type="match status" value="2"/>
</dbReference>
<accession>A0ABX0VYC3</accession>
<evidence type="ECO:0000256" key="1">
    <source>
        <dbReference type="ARBA" id="ARBA00022679"/>
    </source>
</evidence>
<keyword evidence="1" id="KW-0808">Transferase</keyword>
<dbReference type="InterPro" id="IPR005190">
    <property type="entry name" value="GlnE_rpt_dom"/>
</dbReference>
<keyword evidence="10" id="KW-1185">Reference proteome</keyword>
<dbReference type="PANTHER" id="PTHR30621:SF0">
    <property type="entry name" value="BIFUNCTIONAL GLUTAMINE SYNTHETASE ADENYLYLTRANSFERASE_ADENYLYL-REMOVING ENZYME"/>
    <property type="match status" value="1"/>
</dbReference>